<evidence type="ECO:0000313" key="3">
    <source>
        <dbReference type="Proteomes" id="UP000179243"/>
    </source>
</evidence>
<dbReference type="EMBL" id="MFYX01000139">
    <property type="protein sequence ID" value="OGK00877.1"/>
    <property type="molecule type" value="Genomic_DNA"/>
</dbReference>
<protein>
    <submittedName>
        <fullName evidence="2">Uncharacterized protein</fullName>
    </submittedName>
</protein>
<proteinExistence type="predicted"/>
<comment type="caution">
    <text evidence="2">The sequence shown here is derived from an EMBL/GenBank/DDBJ whole genome shotgun (WGS) entry which is preliminary data.</text>
</comment>
<sequence>MKHILALALTGLLGVLPAFSNEKEEELVRLAVLELEQDNATPMQASSVSKALREELTKTGMYYVLSAADMNTRLNAAQQSIPAECHTEQCALDAGQTFAVSKVVVGELGFDEKVYILRLKMFDLESRDFESKVTIAAECIPAKLPELARAGVLQLLGLEVKDVSLQLIKYKGKEVNNKKEWFLAAGLTTAAAFIWGAASGAFSPSGEKNSAISEVADYDMGTVSRQHGAFADLSYSARAHGMGGAFIALSDDANAMVYNPAGMVRVKGRTFTAGYMHYTYGSGSLPYVYSGYVNKVTRTVSAGQALITSSGSGIGSNETQVITSVAKVFDDLSERLRPISVGVNVKFLMMTANKAEDSIYAWQDFAVSGGGFGASVDLGAQFELSERITAALLIRDIAGTVKYRNVSTGKDYNEGVPMSVLIGGHYRVLNSLNLVLDGNKSIYLDTEDHVGLGMEKWLFDALALRLGMSQYFSMNSHRRYHAGLGLDVRMKTMSIGVDYSYEYFPLEESAYMDLSGSQRFALNCKF</sequence>
<accession>A0A1F7F2W5</accession>
<organism evidence="2 3">
    <name type="scientific">Candidatus Raymondbacteria bacterium RIFOXYD12_FULL_49_13</name>
    <dbReference type="NCBI Taxonomy" id="1817890"/>
    <lineage>
        <taxon>Bacteria</taxon>
        <taxon>Raymondiibacteriota</taxon>
    </lineage>
</organism>
<feature type="signal peptide" evidence="1">
    <location>
        <begin position="1"/>
        <end position="20"/>
    </location>
</feature>
<dbReference type="SUPFAM" id="SSF56935">
    <property type="entry name" value="Porins"/>
    <property type="match status" value="1"/>
</dbReference>
<reference evidence="2 3" key="1">
    <citation type="journal article" date="2016" name="Nat. Commun.">
        <title>Thousands of microbial genomes shed light on interconnected biogeochemical processes in an aquifer system.</title>
        <authorList>
            <person name="Anantharaman K."/>
            <person name="Brown C.T."/>
            <person name="Hug L.A."/>
            <person name="Sharon I."/>
            <person name="Castelle C.J."/>
            <person name="Probst A.J."/>
            <person name="Thomas B.C."/>
            <person name="Singh A."/>
            <person name="Wilkins M.J."/>
            <person name="Karaoz U."/>
            <person name="Brodie E.L."/>
            <person name="Williams K.H."/>
            <person name="Hubbard S.S."/>
            <person name="Banfield J.F."/>
        </authorList>
    </citation>
    <scope>NUCLEOTIDE SEQUENCE [LARGE SCALE GENOMIC DNA]</scope>
</reference>
<dbReference type="Proteomes" id="UP000179243">
    <property type="component" value="Unassembled WGS sequence"/>
</dbReference>
<gene>
    <name evidence="2" type="ORF">A2519_08105</name>
</gene>
<evidence type="ECO:0000313" key="2">
    <source>
        <dbReference type="EMBL" id="OGK00877.1"/>
    </source>
</evidence>
<evidence type="ECO:0000256" key="1">
    <source>
        <dbReference type="SAM" id="SignalP"/>
    </source>
</evidence>
<feature type="chain" id="PRO_5009528347" evidence="1">
    <location>
        <begin position="21"/>
        <end position="526"/>
    </location>
</feature>
<dbReference type="Gene3D" id="2.40.160.60">
    <property type="entry name" value="Outer membrane protein transport protein (OMPP1/FadL/TodX)"/>
    <property type="match status" value="1"/>
</dbReference>
<keyword evidence="1" id="KW-0732">Signal</keyword>
<name>A0A1F7F2W5_UNCRA</name>
<dbReference type="AlphaFoldDB" id="A0A1F7F2W5"/>